<accession>Q8LT83</accession>
<dbReference type="KEGG" id="vg:956089"/>
<dbReference type="GeneID" id="956089"/>
<organism evidence="1 2">
    <name type="scientific">Vibrio phage VpV262</name>
    <dbReference type="NCBI Taxonomy" id="2907796"/>
    <lineage>
        <taxon>Viruses</taxon>
        <taxon>Duplodnaviria</taxon>
        <taxon>Heunggongvirae</taxon>
        <taxon>Uroviricota</taxon>
        <taxon>Caudoviricetes</taxon>
        <taxon>Zobellviridae</taxon>
        <taxon>Vipivirus</taxon>
        <taxon>Vipivirus canadense</taxon>
    </lineage>
</organism>
<dbReference type="EMBL" id="AY095314">
    <property type="protein sequence ID" value="AAM28366.1"/>
    <property type="molecule type" value="Genomic_DNA"/>
</dbReference>
<evidence type="ECO:0000313" key="2">
    <source>
        <dbReference type="Proteomes" id="UP000001794"/>
    </source>
</evidence>
<evidence type="ECO:0000313" key="1">
    <source>
        <dbReference type="EMBL" id="AAM28366.1"/>
    </source>
</evidence>
<sequence>MKGKRIWIRQHPNEPSNYEVTLDKPNEEYGTIHSHYAGGESAYVKWHEWVAFQLEDE</sequence>
<name>Q8LT83_9CAUD</name>
<proteinExistence type="predicted"/>
<dbReference type="Proteomes" id="UP000001794">
    <property type="component" value="Segment"/>
</dbReference>
<reference evidence="1 2" key="1">
    <citation type="journal article" date="2003" name="Virology">
        <title>The complete sequence of marine bacteriophage VpV262 infecting vibrio parahaemolyticus indicates that an ancestral component of a T7 viral supergroup is widespread in the marine environment.</title>
        <authorList>
            <person name="Hardies S.C."/>
            <person name="Comeau A.M."/>
            <person name="Serwer P."/>
            <person name="Suttle C.A."/>
        </authorList>
    </citation>
    <scope>NUCLEOTIDE SEQUENCE</scope>
</reference>
<dbReference type="RefSeq" id="NP_640279.1">
    <property type="nucleotide sequence ID" value="NC_003907.2"/>
</dbReference>
<protein>
    <submittedName>
        <fullName evidence="1">Uncharacterized protein</fullName>
    </submittedName>
</protein>
<keyword evidence="2" id="KW-1185">Reference proteome</keyword>